<dbReference type="InterPro" id="IPR006710">
    <property type="entry name" value="Glyco_hydro_43"/>
</dbReference>
<dbReference type="Pfam" id="PF04616">
    <property type="entry name" value="Glyco_hydro_43"/>
    <property type="match status" value="1"/>
</dbReference>
<evidence type="ECO:0000256" key="2">
    <source>
        <dbReference type="ARBA" id="ARBA00022801"/>
    </source>
</evidence>
<evidence type="ECO:0000256" key="1">
    <source>
        <dbReference type="ARBA" id="ARBA00009865"/>
    </source>
</evidence>
<name>A0A7G6YEL8_9MICO</name>
<evidence type="ECO:0000256" key="3">
    <source>
        <dbReference type="ARBA" id="ARBA00023295"/>
    </source>
</evidence>
<keyword evidence="2 4" id="KW-0378">Hydrolase</keyword>
<dbReference type="PANTHER" id="PTHR42812:SF14">
    <property type="entry name" value="SECRETED PROTEIN"/>
    <property type="match status" value="1"/>
</dbReference>
<proteinExistence type="inferred from homology"/>
<dbReference type="SUPFAM" id="SSF75005">
    <property type="entry name" value="Arabinanase/levansucrase/invertase"/>
    <property type="match status" value="1"/>
</dbReference>
<dbReference type="EMBL" id="CP043641">
    <property type="protein sequence ID" value="QNE36933.1"/>
    <property type="molecule type" value="Genomic_DNA"/>
</dbReference>
<dbReference type="Proteomes" id="UP000515511">
    <property type="component" value="Chromosome"/>
</dbReference>
<gene>
    <name evidence="5" type="ORF">F1C12_18650</name>
</gene>
<reference evidence="6" key="1">
    <citation type="submission" date="2019-09" db="EMBL/GenBank/DDBJ databases">
        <title>Antimicrobial potential of Antarctic Bacteria.</title>
        <authorList>
            <person name="Benaud N."/>
            <person name="Edwards R.J."/>
            <person name="Ferrari B.C."/>
        </authorList>
    </citation>
    <scope>NUCLEOTIDE SEQUENCE [LARGE SCALE GENOMIC DNA]</scope>
    <source>
        <strain evidence="6">INR9</strain>
    </source>
</reference>
<sequence>MVSHGDGAQIDRRALLKGATLVGVTAMLSAVAMEAGPAFATQLPPAQSNRKYPAPWPEQTPYGLADNRIDLWPRDDNSMVLPLELRPRDVELGHVWIRDTYVNFFKVNGHSVYVAAGTTRVPGLSAAQPWNDGIFVWTSPSMNGPWTLADTTGIRPDAEKGKVWSPEFVGENTPGRTVVAPWQEYWYDTKFGKRGEVWAPEVHYFNGRWYIVACMGDHSKKVGSFLLVSDGGVEGPYRLATGNLEKPFGDPTGSGPAVAKPEDYYHIDGSMFTEGDAAWLVLHNSVYARFSDDMEDIIPDTALPAFDQATYSPEPYLEGAYVFSYGGKYYLTQAAWDRTSTNPDGSTRYAYDTPAPGRVQYQYDAIMAVADKLEGPYSPRWTLGVGCGGNSVFQDESGHLWTTFFRNPAQGYWADPSRLPDTAVPGVVRVEWTGPDSNRLYVQRRNHGQVVSG</sequence>
<dbReference type="InterPro" id="IPR051795">
    <property type="entry name" value="Glycosyl_Hydrlase_43"/>
</dbReference>
<dbReference type="InterPro" id="IPR006311">
    <property type="entry name" value="TAT_signal"/>
</dbReference>
<protein>
    <submittedName>
        <fullName evidence="5">Family 43 glycosylhydrolase</fullName>
    </submittedName>
</protein>
<dbReference type="PANTHER" id="PTHR42812">
    <property type="entry name" value="BETA-XYLOSIDASE"/>
    <property type="match status" value="1"/>
</dbReference>
<comment type="similarity">
    <text evidence="1 4">Belongs to the glycosyl hydrolase 43 family.</text>
</comment>
<evidence type="ECO:0000313" key="6">
    <source>
        <dbReference type="Proteomes" id="UP000515511"/>
    </source>
</evidence>
<dbReference type="InterPro" id="IPR023296">
    <property type="entry name" value="Glyco_hydro_beta-prop_sf"/>
</dbReference>
<dbReference type="PROSITE" id="PS51318">
    <property type="entry name" value="TAT"/>
    <property type="match status" value="1"/>
</dbReference>
<dbReference type="GO" id="GO:0005975">
    <property type="term" value="P:carbohydrate metabolic process"/>
    <property type="evidence" value="ECO:0007669"/>
    <property type="project" value="InterPro"/>
</dbReference>
<evidence type="ECO:0000256" key="4">
    <source>
        <dbReference type="RuleBase" id="RU361187"/>
    </source>
</evidence>
<organism evidence="5 6">
    <name type="scientific">Leifsonia shinshuensis</name>
    <dbReference type="NCBI Taxonomy" id="150026"/>
    <lineage>
        <taxon>Bacteria</taxon>
        <taxon>Bacillati</taxon>
        <taxon>Actinomycetota</taxon>
        <taxon>Actinomycetes</taxon>
        <taxon>Micrococcales</taxon>
        <taxon>Microbacteriaceae</taxon>
        <taxon>Leifsonia</taxon>
    </lineage>
</organism>
<dbReference type="GO" id="GO:0004553">
    <property type="term" value="F:hydrolase activity, hydrolyzing O-glycosyl compounds"/>
    <property type="evidence" value="ECO:0007669"/>
    <property type="project" value="InterPro"/>
</dbReference>
<evidence type="ECO:0000313" key="5">
    <source>
        <dbReference type="EMBL" id="QNE36933.1"/>
    </source>
</evidence>
<dbReference type="KEGG" id="lse:F1C12_18650"/>
<keyword evidence="3 4" id="KW-0326">Glycosidase</keyword>
<dbReference type="AlphaFoldDB" id="A0A7G6YEL8"/>
<dbReference type="Gene3D" id="2.115.10.20">
    <property type="entry name" value="Glycosyl hydrolase domain, family 43"/>
    <property type="match status" value="1"/>
</dbReference>
<dbReference type="RefSeq" id="WP_185276359.1">
    <property type="nucleotide sequence ID" value="NZ_CP043641.1"/>
</dbReference>
<accession>A0A7G6YEL8</accession>